<evidence type="ECO:0000313" key="1">
    <source>
        <dbReference type="EMBL" id="GKV52313.1"/>
    </source>
</evidence>
<dbReference type="Proteomes" id="UP001054252">
    <property type="component" value="Unassembled WGS sequence"/>
</dbReference>
<comment type="caution">
    <text evidence="1">The sequence shown here is derived from an EMBL/GenBank/DDBJ whole genome shotgun (WGS) entry which is preliminary data.</text>
</comment>
<proteinExistence type="predicted"/>
<organism evidence="1 2">
    <name type="scientific">Rubroshorea leprosula</name>
    <dbReference type="NCBI Taxonomy" id="152421"/>
    <lineage>
        <taxon>Eukaryota</taxon>
        <taxon>Viridiplantae</taxon>
        <taxon>Streptophyta</taxon>
        <taxon>Embryophyta</taxon>
        <taxon>Tracheophyta</taxon>
        <taxon>Spermatophyta</taxon>
        <taxon>Magnoliopsida</taxon>
        <taxon>eudicotyledons</taxon>
        <taxon>Gunneridae</taxon>
        <taxon>Pentapetalae</taxon>
        <taxon>rosids</taxon>
        <taxon>malvids</taxon>
        <taxon>Malvales</taxon>
        <taxon>Dipterocarpaceae</taxon>
        <taxon>Rubroshorea</taxon>
    </lineage>
</organism>
<dbReference type="EMBL" id="BPVZ01000666">
    <property type="protein sequence ID" value="GKV52313.1"/>
    <property type="molecule type" value="Genomic_DNA"/>
</dbReference>
<reference evidence="1 2" key="1">
    <citation type="journal article" date="2021" name="Commun. Biol.">
        <title>The genome of Shorea leprosula (Dipterocarpaceae) highlights the ecological relevance of drought in aseasonal tropical rainforests.</title>
        <authorList>
            <person name="Ng K.K.S."/>
            <person name="Kobayashi M.J."/>
            <person name="Fawcett J.A."/>
            <person name="Hatakeyama M."/>
            <person name="Paape T."/>
            <person name="Ng C.H."/>
            <person name="Ang C.C."/>
            <person name="Tnah L.H."/>
            <person name="Lee C.T."/>
            <person name="Nishiyama T."/>
            <person name="Sese J."/>
            <person name="O'Brien M.J."/>
            <person name="Copetti D."/>
            <person name="Mohd Noor M.I."/>
            <person name="Ong R.C."/>
            <person name="Putra M."/>
            <person name="Sireger I.Z."/>
            <person name="Indrioko S."/>
            <person name="Kosugi Y."/>
            <person name="Izuno A."/>
            <person name="Isagi Y."/>
            <person name="Lee S.L."/>
            <person name="Shimizu K.K."/>
        </authorList>
    </citation>
    <scope>NUCLEOTIDE SEQUENCE [LARGE SCALE GENOMIC DNA]</scope>
    <source>
        <strain evidence="1">214</strain>
    </source>
</reference>
<dbReference type="AlphaFoldDB" id="A0AAV5MQR6"/>
<accession>A0AAV5MQR6</accession>
<evidence type="ECO:0000313" key="2">
    <source>
        <dbReference type="Proteomes" id="UP001054252"/>
    </source>
</evidence>
<sequence>MTNTQYSNAFYGGSLAGAELLALCIQTSEEPELHQAKEVYSDHHQISKQLLEERTKTALIQCKIILVYNCALSRWGVPISCYLYGNLPISRRVTRVE</sequence>
<name>A0AAV5MQR6_9ROSI</name>
<protein>
    <submittedName>
        <fullName evidence="1">Uncharacterized protein</fullName>
    </submittedName>
</protein>
<keyword evidence="2" id="KW-1185">Reference proteome</keyword>
<gene>
    <name evidence="1" type="ORF">SLEP1_g58902</name>
</gene>